<feature type="domain" description="RNase III" evidence="2">
    <location>
        <begin position="103"/>
        <end position="154"/>
    </location>
</feature>
<dbReference type="AlphaFoldDB" id="A0AAD7DE39"/>
<organism evidence="3 4">
    <name type="scientific">Mycena metata</name>
    <dbReference type="NCBI Taxonomy" id="1033252"/>
    <lineage>
        <taxon>Eukaryota</taxon>
        <taxon>Fungi</taxon>
        <taxon>Dikarya</taxon>
        <taxon>Basidiomycota</taxon>
        <taxon>Agaricomycotina</taxon>
        <taxon>Agaricomycetes</taxon>
        <taxon>Agaricomycetidae</taxon>
        <taxon>Agaricales</taxon>
        <taxon>Marasmiineae</taxon>
        <taxon>Mycenaceae</taxon>
        <taxon>Mycena</taxon>
    </lineage>
</organism>
<dbReference type="PROSITE" id="PS50142">
    <property type="entry name" value="RNASE_3_2"/>
    <property type="match status" value="1"/>
</dbReference>
<accession>A0AAD7DE39</accession>
<keyword evidence="4" id="KW-1185">Reference proteome</keyword>
<dbReference type="GO" id="GO:0006396">
    <property type="term" value="P:RNA processing"/>
    <property type="evidence" value="ECO:0007669"/>
    <property type="project" value="InterPro"/>
</dbReference>
<feature type="region of interest" description="Disordered" evidence="1">
    <location>
        <begin position="200"/>
        <end position="259"/>
    </location>
</feature>
<reference evidence="3" key="1">
    <citation type="submission" date="2023-03" db="EMBL/GenBank/DDBJ databases">
        <title>Massive genome expansion in bonnet fungi (Mycena s.s.) driven by repeated elements and novel gene families across ecological guilds.</title>
        <authorList>
            <consortium name="Lawrence Berkeley National Laboratory"/>
            <person name="Harder C.B."/>
            <person name="Miyauchi S."/>
            <person name="Viragh M."/>
            <person name="Kuo A."/>
            <person name="Thoen E."/>
            <person name="Andreopoulos B."/>
            <person name="Lu D."/>
            <person name="Skrede I."/>
            <person name="Drula E."/>
            <person name="Henrissat B."/>
            <person name="Morin E."/>
            <person name="Kohler A."/>
            <person name="Barry K."/>
            <person name="LaButti K."/>
            <person name="Morin E."/>
            <person name="Salamov A."/>
            <person name="Lipzen A."/>
            <person name="Mereny Z."/>
            <person name="Hegedus B."/>
            <person name="Baldrian P."/>
            <person name="Stursova M."/>
            <person name="Weitz H."/>
            <person name="Taylor A."/>
            <person name="Grigoriev I.V."/>
            <person name="Nagy L.G."/>
            <person name="Martin F."/>
            <person name="Kauserud H."/>
        </authorList>
    </citation>
    <scope>NUCLEOTIDE SEQUENCE</scope>
    <source>
        <strain evidence="3">CBHHK182m</strain>
    </source>
</reference>
<dbReference type="Proteomes" id="UP001215598">
    <property type="component" value="Unassembled WGS sequence"/>
</dbReference>
<dbReference type="Gene3D" id="1.10.1520.10">
    <property type="entry name" value="Ribonuclease III domain"/>
    <property type="match status" value="1"/>
</dbReference>
<sequence>MSATNATVDSEESVGEEKVEVPASNNFVLALTEMAGIYLINDPEEAVATPQLQNEHPSRTSDPQDAVNKALDAPSYRPHLALIPPSVIATAISSRDPATLPCLEFLGDSRFGFEAARLQTQLFPDATLRELNRGRAAIVSNRTFQRIGHKSGVDVEPIEPYNKEAGDALEIFAQLVAKSRPEAVGPWMADILTPVVRASMGEQGPQPSTASAVSHPVVAQAPRARPTSKPSKRQAKSANKLGKSGRTPAKAKTIAGPATSVSKFPTSTFTFATDLA</sequence>
<dbReference type="SUPFAM" id="SSF69065">
    <property type="entry name" value="RNase III domain-like"/>
    <property type="match status" value="1"/>
</dbReference>
<name>A0AAD7DE39_9AGAR</name>
<dbReference type="InterPro" id="IPR036389">
    <property type="entry name" value="RNase_III_sf"/>
</dbReference>
<protein>
    <recommendedName>
        <fullName evidence="2">RNase III domain-containing protein</fullName>
    </recommendedName>
</protein>
<evidence type="ECO:0000313" key="4">
    <source>
        <dbReference type="Proteomes" id="UP001215598"/>
    </source>
</evidence>
<dbReference type="GO" id="GO:0004525">
    <property type="term" value="F:ribonuclease III activity"/>
    <property type="evidence" value="ECO:0007669"/>
    <property type="project" value="InterPro"/>
</dbReference>
<proteinExistence type="predicted"/>
<evidence type="ECO:0000256" key="1">
    <source>
        <dbReference type="SAM" id="MobiDB-lite"/>
    </source>
</evidence>
<gene>
    <name evidence="3" type="ORF">B0H16DRAFT_1752922</name>
</gene>
<comment type="caution">
    <text evidence="3">The sequence shown here is derived from an EMBL/GenBank/DDBJ whole genome shotgun (WGS) entry which is preliminary data.</text>
</comment>
<evidence type="ECO:0000313" key="3">
    <source>
        <dbReference type="EMBL" id="KAJ7689360.1"/>
    </source>
</evidence>
<dbReference type="InterPro" id="IPR000999">
    <property type="entry name" value="RNase_III_dom"/>
</dbReference>
<dbReference type="EMBL" id="JARKIB010000905">
    <property type="protein sequence ID" value="KAJ7689360.1"/>
    <property type="molecule type" value="Genomic_DNA"/>
</dbReference>
<evidence type="ECO:0000259" key="2">
    <source>
        <dbReference type="PROSITE" id="PS50142"/>
    </source>
</evidence>